<evidence type="ECO:0000313" key="5">
    <source>
        <dbReference type="EMBL" id="KAF3445095.1"/>
    </source>
</evidence>
<dbReference type="PROSITE" id="PS00375">
    <property type="entry name" value="UDPGT"/>
    <property type="match status" value="1"/>
</dbReference>
<keyword evidence="6" id="KW-1185">Reference proteome</keyword>
<name>A0A8K0H3Z4_9ROSA</name>
<evidence type="ECO:0000256" key="1">
    <source>
        <dbReference type="ARBA" id="ARBA00009995"/>
    </source>
</evidence>
<evidence type="ECO:0000256" key="4">
    <source>
        <dbReference type="RuleBase" id="RU362057"/>
    </source>
</evidence>
<evidence type="ECO:0000256" key="3">
    <source>
        <dbReference type="RuleBase" id="RU003718"/>
    </source>
</evidence>
<evidence type="ECO:0000313" key="6">
    <source>
        <dbReference type="Proteomes" id="UP000796880"/>
    </source>
</evidence>
<accession>A0A8K0H3Z4</accession>
<organism evidence="5 6">
    <name type="scientific">Rhamnella rubrinervis</name>
    <dbReference type="NCBI Taxonomy" id="2594499"/>
    <lineage>
        <taxon>Eukaryota</taxon>
        <taxon>Viridiplantae</taxon>
        <taxon>Streptophyta</taxon>
        <taxon>Embryophyta</taxon>
        <taxon>Tracheophyta</taxon>
        <taxon>Spermatophyta</taxon>
        <taxon>Magnoliopsida</taxon>
        <taxon>eudicotyledons</taxon>
        <taxon>Gunneridae</taxon>
        <taxon>Pentapetalae</taxon>
        <taxon>rosids</taxon>
        <taxon>fabids</taxon>
        <taxon>Rosales</taxon>
        <taxon>Rhamnaceae</taxon>
        <taxon>rhamnoid group</taxon>
        <taxon>Rhamneae</taxon>
        <taxon>Rhamnella</taxon>
    </lineage>
</organism>
<dbReference type="FunFam" id="3.40.50.2000:FF:000055">
    <property type="entry name" value="Glycosyltransferase"/>
    <property type="match status" value="1"/>
</dbReference>
<dbReference type="Gene3D" id="3.40.50.2000">
    <property type="entry name" value="Glycogen Phosphorylase B"/>
    <property type="match status" value="2"/>
</dbReference>
<dbReference type="Pfam" id="PF00201">
    <property type="entry name" value="UDPGT"/>
    <property type="match status" value="1"/>
</dbReference>
<dbReference type="InterPro" id="IPR002213">
    <property type="entry name" value="UDP_glucos_trans"/>
</dbReference>
<dbReference type="GO" id="GO:0080043">
    <property type="term" value="F:quercetin 3-O-glucosyltransferase activity"/>
    <property type="evidence" value="ECO:0007669"/>
    <property type="project" value="TreeGrafter"/>
</dbReference>
<comment type="similarity">
    <text evidence="1 3">Belongs to the UDP-glycosyltransferase family.</text>
</comment>
<dbReference type="Proteomes" id="UP000796880">
    <property type="component" value="Unassembled WGS sequence"/>
</dbReference>
<keyword evidence="2 3" id="KW-0808">Transferase</keyword>
<evidence type="ECO:0000256" key="2">
    <source>
        <dbReference type="ARBA" id="ARBA00022679"/>
    </source>
</evidence>
<dbReference type="InterPro" id="IPR035595">
    <property type="entry name" value="UDP_glycos_trans_CS"/>
</dbReference>
<dbReference type="SUPFAM" id="SSF53756">
    <property type="entry name" value="UDP-Glycosyltransferase/glycogen phosphorylase"/>
    <property type="match status" value="1"/>
</dbReference>
<dbReference type="PANTHER" id="PTHR11926:SF1516">
    <property type="entry name" value="GLYCOSYLTRANSFERASE"/>
    <property type="match status" value="1"/>
</dbReference>
<comment type="caution">
    <text evidence="5">The sequence shown here is derived from an EMBL/GenBank/DDBJ whole genome shotgun (WGS) entry which is preliminary data.</text>
</comment>
<sequence length="487" mass="54115">MGYIEVTDHKPHVVCIPYPAQSHIKAMLKLTELLHQKGFHITFVNTEFNHNRFLKSLGSSSLDGLPDFHFEAIPDGLPPSDPDATQDIPSLCDNIMKNVLLPPFCNLLVKLNERAATTSSKAPPVTCILSDGFMPFTVLAANEFRIPVVLSITVSAGALMGFIQYPTLVEKGIAPLKDEGCFTNGFLDSVIDWIPGMKAIRLRDLPTLFRTTNPDDIMFNFVLESNKKFPKASAIIIHTFDALERDVLDALSAMLPRVYGIGPLQLLLNQLPEDRAKQVCYSLWAEDNECIEWLDTKPQNSVVYVNFGSVVVLSPQQLVEFGMGLADSKHTFLWVIRPDLVVGGSVVLPPEFVSQIKERGLITSWCPQEQVLNHPSIGGFLTHCGWNSILETISAGVPMLCWPFFADQQTNCWYACNEWGLGMEIDSDVKRNEVEKLVIELMEGDKGKAMKIKALEWKKLAEKATGPTGSSSINLDELVNLMLLGKR</sequence>
<dbReference type="EC" id="2.4.1.-" evidence="4"/>
<reference evidence="5" key="1">
    <citation type="submission" date="2020-03" db="EMBL/GenBank/DDBJ databases">
        <title>A high-quality chromosome-level genome assembly of a woody plant with both climbing and erect habits, Rhamnella rubrinervis.</title>
        <authorList>
            <person name="Lu Z."/>
            <person name="Yang Y."/>
            <person name="Zhu X."/>
            <person name="Sun Y."/>
        </authorList>
    </citation>
    <scope>NUCLEOTIDE SEQUENCE</scope>
    <source>
        <strain evidence="5">BYM</strain>
        <tissue evidence="5">Leaf</tissue>
    </source>
</reference>
<dbReference type="EMBL" id="VOIH02000006">
    <property type="protein sequence ID" value="KAF3445095.1"/>
    <property type="molecule type" value="Genomic_DNA"/>
</dbReference>
<dbReference type="PANTHER" id="PTHR11926">
    <property type="entry name" value="GLUCOSYL/GLUCURONOSYL TRANSFERASES"/>
    <property type="match status" value="1"/>
</dbReference>
<keyword evidence="3" id="KW-0328">Glycosyltransferase</keyword>
<gene>
    <name evidence="5" type="ORF">FNV43_RR14788</name>
</gene>
<dbReference type="OrthoDB" id="1150190at2759"/>
<dbReference type="AlphaFoldDB" id="A0A8K0H3Z4"/>
<dbReference type="FunFam" id="3.40.50.2000:FF:000027">
    <property type="entry name" value="Glycosyltransferase"/>
    <property type="match status" value="1"/>
</dbReference>
<proteinExistence type="inferred from homology"/>
<protein>
    <recommendedName>
        <fullName evidence="4">Glycosyltransferase</fullName>
        <ecNumber evidence="4">2.4.1.-</ecNumber>
    </recommendedName>
</protein>
<dbReference type="GO" id="GO:0080044">
    <property type="term" value="F:quercetin 7-O-glucosyltransferase activity"/>
    <property type="evidence" value="ECO:0007669"/>
    <property type="project" value="TreeGrafter"/>
</dbReference>
<dbReference type="CDD" id="cd03784">
    <property type="entry name" value="GT1_Gtf-like"/>
    <property type="match status" value="1"/>
</dbReference>